<proteinExistence type="predicted"/>
<feature type="non-terminal residue" evidence="1">
    <location>
        <position position="150"/>
    </location>
</feature>
<gene>
    <name evidence="1" type="ORF">SAMN05216258_1461</name>
</gene>
<dbReference type="AlphaFoldDB" id="A0A1I3QM34"/>
<organism evidence="1 2">
    <name type="scientific">Albimonas pacifica</name>
    <dbReference type="NCBI Taxonomy" id="1114924"/>
    <lineage>
        <taxon>Bacteria</taxon>
        <taxon>Pseudomonadati</taxon>
        <taxon>Pseudomonadota</taxon>
        <taxon>Alphaproteobacteria</taxon>
        <taxon>Rhodobacterales</taxon>
        <taxon>Paracoccaceae</taxon>
        <taxon>Albimonas</taxon>
    </lineage>
</organism>
<accession>A0A1I3QM34</accession>
<keyword evidence="2" id="KW-1185">Reference proteome</keyword>
<dbReference type="RefSeq" id="WP_143103487.1">
    <property type="nucleotide sequence ID" value="NZ_FOQH01000046.1"/>
</dbReference>
<dbReference type="OrthoDB" id="9795222at2"/>
<evidence type="ECO:0000313" key="2">
    <source>
        <dbReference type="Proteomes" id="UP000199377"/>
    </source>
</evidence>
<evidence type="ECO:0000313" key="1">
    <source>
        <dbReference type="EMBL" id="SFJ34187.1"/>
    </source>
</evidence>
<dbReference type="STRING" id="1114924.SAMN05216258_1461"/>
<protein>
    <submittedName>
        <fullName evidence="1">Uncharacterized protein</fullName>
    </submittedName>
</protein>
<sequence length="150" mass="16750">MIVFPFDPTAGEPLARFEFEMDLGLERTEMSGGVSRIERLFEHLPMEGEATWRLTRAQRRTLVQFAEATGVQPFWIPLRVPHDPRPFRSVEARFAGRFTAPWVDRGHDDVAVPLVVLRTPIVLDFGGLLTPGGDDALAPDGSPANWEVLA</sequence>
<dbReference type="Proteomes" id="UP000199377">
    <property type="component" value="Unassembled WGS sequence"/>
</dbReference>
<reference evidence="1 2" key="1">
    <citation type="submission" date="2016-10" db="EMBL/GenBank/DDBJ databases">
        <authorList>
            <person name="de Groot N.N."/>
        </authorList>
    </citation>
    <scope>NUCLEOTIDE SEQUENCE [LARGE SCALE GENOMIC DNA]</scope>
    <source>
        <strain evidence="1 2">CGMCC 1.11030</strain>
    </source>
</reference>
<name>A0A1I3QM34_9RHOB</name>
<dbReference type="EMBL" id="FOQH01000046">
    <property type="protein sequence ID" value="SFJ34187.1"/>
    <property type="molecule type" value="Genomic_DNA"/>
</dbReference>